<dbReference type="SMART" id="SM00248">
    <property type="entry name" value="ANK"/>
    <property type="match status" value="3"/>
</dbReference>
<keyword evidence="2" id="KW-1133">Transmembrane helix</keyword>
<feature type="transmembrane region" description="Helical" evidence="2">
    <location>
        <begin position="266"/>
        <end position="288"/>
    </location>
</feature>
<name>A0A6A6MCD0_HEVBR</name>
<evidence type="ECO:0000313" key="4">
    <source>
        <dbReference type="EMBL" id="KAF2310073.1"/>
    </source>
</evidence>
<accession>A0A6A6MCD0</accession>
<dbReference type="Gene3D" id="1.25.40.20">
    <property type="entry name" value="Ankyrin repeat-containing domain"/>
    <property type="match status" value="1"/>
</dbReference>
<feature type="domain" description="PGG" evidence="3">
    <location>
        <begin position="260"/>
        <end position="313"/>
    </location>
</feature>
<comment type="caution">
    <text evidence="4">The sequence shown here is derived from an EMBL/GenBank/DDBJ whole genome shotgun (WGS) entry which is preliminary data.</text>
</comment>
<dbReference type="Pfam" id="PF13962">
    <property type="entry name" value="PGG"/>
    <property type="match status" value="1"/>
</dbReference>
<dbReference type="AlphaFoldDB" id="A0A6A6MCD0"/>
<evidence type="ECO:0000313" key="5">
    <source>
        <dbReference type="Proteomes" id="UP000467840"/>
    </source>
</evidence>
<dbReference type="PANTHER" id="PTHR24177">
    <property type="entry name" value="CASKIN"/>
    <property type="match status" value="1"/>
</dbReference>
<dbReference type="Pfam" id="PF00023">
    <property type="entry name" value="Ank"/>
    <property type="match status" value="1"/>
</dbReference>
<reference evidence="4 5" key="1">
    <citation type="journal article" date="2020" name="Mol. Plant">
        <title>The Chromosome-Based Rubber Tree Genome Provides New Insights into Spurge Genome Evolution and Rubber Biosynthesis.</title>
        <authorList>
            <person name="Liu J."/>
            <person name="Shi C."/>
            <person name="Shi C.C."/>
            <person name="Li W."/>
            <person name="Zhang Q.J."/>
            <person name="Zhang Y."/>
            <person name="Li K."/>
            <person name="Lu H.F."/>
            <person name="Shi C."/>
            <person name="Zhu S.T."/>
            <person name="Xiao Z.Y."/>
            <person name="Nan H."/>
            <person name="Yue Y."/>
            <person name="Zhu X.G."/>
            <person name="Wu Y."/>
            <person name="Hong X.N."/>
            <person name="Fan G.Y."/>
            <person name="Tong Y."/>
            <person name="Zhang D."/>
            <person name="Mao C.L."/>
            <person name="Liu Y.L."/>
            <person name="Hao S.J."/>
            <person name="Liu W.Q."/>
            <person name="Lv M.Q."/>
            <person name="Zhang H.B."/>
            <person name="Liu Y."/>
            <person name="Hu-Tang G.R."/>
            <person name="Wang J.P."/>
            <person name="Wang J.H."/>
            <person name="Sun Y.H."/>
            <person name="Ni S.B."/>
            <person name="Chen W.B."/>
            <person name="Zhang X.C."/>
            <person name="Jiao Y.N."/>
            <person name="Eichler E.E."/>
            <person name="Li G.H."/>
            <person name="Liu X."/>
            <person name="Gao L.Z."/>
        </authorList>
    </citation>
    <scope>NUCLEOTIDE SEQUENCE [LARGE SCALE GENOMIC DNA]</scope>
    <source>
        <strain evidence="5">cv. GT1</strain>
        <tissue evidence="4">Leaf</tissue>
    </source>
</reference>
<dbReference type="InterPro" id="IPR002110">
    <property type="entry name" value="Ankyrin_rpt"/>
</dbReference>
<dbReference type="GO" id="GO:0016020">
    <property type="term" value="C:membrane"/>
    <property type="evidence" value="ECO:0007669"/>
    <property type="project" value="TreeGrafter"/>
</dbReference>
<protein>
    <recommendedName>
        <fullName evidence="3">PGG domain-containing protein</fullName>
    </recommendedName>
</protein>
<dbReference type="InterPro" id="IPR036770">
    <property type="entry name" value="Ankyrin_rpt-contain_sf"/>
</dbReference>
<dbReference type="PANTHER" id="PTHR24177:SF434">
    <property type="entry name" value="PGG DOMAIN-CONTAINING PROTEIN"/>
    <property type="match status" value="1"/>
</dbReference>
<dbReference type="InterPro" id="IPR026961">
    <property type="entry name" value="PGG_dom"/>
</dbReference>
<dbReference type="EMBL" id="JAAGAX010000006">
    <property type="protein sequence ID" value="KAF2310073.1"/>
    <property type="molecule type" value="Genomic_DNA"/>
</dbReference>
<sequence length="315" mass="33862">MGIKPITTVISKRGETALHIATAANHTHFVKNLVDMIAEEKKDLAIKTKTPIAPQASSPGDKPPTAPQASSLGDKPPIAPQASSLGDAMATAATAFKIAEDPTIGPKSTAAALTSAIGNAPQQQDPAPQQQDPAPEPEEHENTSFCYAALSGNVKIAQIMKKKKHDLSVIRGGKNLFPVHIAALAGHAQMVRELYEEYHIKNQLKANDCISLLIALVESDIYMEVKVVVRPGQIVAKNKQKQTAREVFMKKHENLRIAAEKWMIKAANSCMLVATLIATVTFAAAFTLPGGNRQDNGPDNGFPVFVNRTLFKILP</sequence>
<keyword evidence="2" id="KW-0472">Membrane</keyword>
<keyword evidence="2" id="KW-0812">Transmembrane</keyword>
<feature type="region of interest" description="Disordered" evidence="1">
    <location>
        <begin position="118"/>
        <end position="142"/>
    </location>
</feature>
<feature type="region of interest" description="Disordered" evidence="1">
    <location>
        <begin position="50"/>
        <end position="83"/>
    </location>
</feature>
<dbReference type="SUPFAM" id="SSF48403">
    <property type="entry name" value="Ankyrin repeat"/>
    <property type="match status" value="1"/>
</dbReference>
<feature type="compositionally biased region" description="Low complexity" evidence="1">
    <location>
        <begin position="120"/>
        <end position="133"/>
    </location>
</feature>
<evidence type="ECO:0000256" key="2">
    <source>
        <dbReference type="SAM" id="Phobius"/>
    </source>
</evidence>
<dbReference type="Proteomes" id="UP000467840">
    <property type="component" value="Chromosome 14"/>
</dbReference>
<organism evidence="4 5">
    <name type="scientific">Hevea brasiliensis</name>
    <name type="common">Para rubber tree</name>
    <name type="synonym">Siphonia brasiliensis</name>
    <dbReference type="NCBI Taxonomy" id="3981"/>
    <lineage>
        <taxon>Eukaryota</taxon>
        <taxon>Viridiplantae</taxon>
        <taxon>Streptophyta</taxon>
        <taxon>Embryophyta</taxon>
        <taxon>Tracheophyta</taxon>
        <taxon>Spermatophyta</taxon>
        <taxon>Magnoliopsida</taxon>
        <taxon>eudicotyledons</taxon>
        <taxon>Gunneridae</taxon>
        <taxon>Pentapetalae</taxon>
        <taxon>rosids</taxon>
        <taxon>fabids</taxon>
        <taxon>Malpighiales</taxon>
        <taxon>Euphorbiaceae</taxon>
        <taxon>Crotonoideae</taxon>
        <taxon>Micrandreae</taxon>
        <taxon>Hevea</taxon>
    </lineage>
</organism>
<keyword evidence="5" id="KW-1185">Reference proteome</keyword>
<gene>
    <name evidence="4" type="ORF">GH714_006442</name>
</gene>
<proteinExistence type="predicted"/>
<evidence type="ECO:0000259" key="3">
    <source>
        <dbReference type="Pfam" id="PF13962"/>
    </source>
</evidence>
<evidence type="ECO:0000256" key="1">
    <source>
        <dbReference type="SAM" id="MobiDB-lite"/>
    </source>
</evidence>